<dbReference type="Proteomes" id="UP000002495">
    <property type="component" value="Chromosome"/>
</dbReference>
<evidence type="ECO:0000313" key="1">
    <source>
        <dbReference type="EMBL" id="AAP77736.1"/>
    </source>
</evidence>
<dbReference type="EMBL" id="AE017125">
    <property type="protein sequence ID" value="AAP77736.1"/>
    <property type="molecule type" value="Genomic_DNA"/>
</dbReference>
<reference evidence="1 2" key="1">
    <citation type="journal article" date="2003" name="Proc. Natl. Acad. Sci. U.S.A.">
        <title>The complete genome sequence of the carcinogenic bacterium Helicobacter hepaticus.</title>
        <authorList>
            <person name="Suerbaum S."/>
            <person name="Josenhans C."/>
            <person name="Sterzenbach T."/>
            <person name="Drescher B."/>
            <person name="Brandt P."/>
            <person name="Bell M."/>
            <person name="Droege M."/>
            <person name="Fartmann B."/>
            <person name="Fischer H.-P."/>
            <person name="Ge Z."/>
            <person name="Hoerster A."/>
            <person name="Holland R."/>
            <person name="Klein K."/>
            <person name="Koenig J."/>
            <person name="Macko L."/>
            <person name="Mendz G.L."/>
            <person name="Nyakatura G."/>
            <person name="Schauer D.B."/>
            <person name="Shen Z."/>
            <person name="Weber J."/>
            <person name="Frosch M."/>
            <person name="Fox J.G."/>
        </authorList>
    </citation>
    <scope>NUCLEOTIDE SEQUENCE [LARGE SCALE GENOMIC DNA]</scope>
    <source>
        <strain evidence="2">ATCC 51449 / 3B1</strain>
    </source>
</reference>
<dbReference type="STRING" id="235279.HH_1139"/>
<sequence>MPFYSYKIAIILNKEQECIVLILVYGVISYKEIS</sequence>
<dbReference type="AlphaFoldDB" id="Q7VH28"/>
<accession>Q7VH28</accession>
<name>Q7VH28_HELHP</name>
<organism evidence="1 2">
    <name type="scientific">Helicobacter hepaticus (strain ATCC 51449 / 3B1)</name>
    <dbReference type="NCBI Taxonomy" id="235279"/>
    <lineage>
        <taxon>Bacteria</taxon>
        <taxon>Pseudomonadati</taxon>
        <taxon>Campylobacterota</taxon>
        <taxon>Epsilonproteobacteria</taxon>
        <taxon>Campylobacterales</taxon>
        <taxon>Helicobacteraceae</taxon>
        <taxon>Helicobacter</taxon>
    </lineage>
</organism>
<dbReference type="KEGG" id="hhe:HH_1139"/>
<dbReference type="HOGENOM" id="CLU_3374113_0_0_7"/>
<gene>
    <name evidence="1" type="ordered locus">HH_1139</name>
</gene>
<proteinExistence type="predicted"/>
<keyword evidence="2" id="KW-1185">Reference proteome</keyword>
<evidence type="ECO:0000313" key="2">
    <source>
        <dbReference type="Proteomes" id="UP000002495"/>
    </source>
</evidence>
<protein>
    <submittedName>
        <fullName evidence="1">Uncharacterized protein</fullName>
    </submittedName>
</protein>